<protein>
    <submittedName>
        <fullName evidence="1">Uncharacterized protein</fullName>
    </submittedName>
</protein>
<reference evidence="1 2" key="1">
    <citation type="journal article" date="2016" name="BMC Genomics">
        <title>Combined genomic and structural analyses of a cultured magnetotactic bacterium reveals its niche adaptation to a dynamic environment.</title>
        <authorList>
            <person name="Araujo A.C."/>
            <person name="Morillo V."/>
            <person name="Cypriano J."/>
            <person name="Teixeira L.C."/>
            <person name="Leao P."/>
            <person name="Lyra S."/>
            <person name="Almeida L.G."/>
            <person name="Bazylinski D.A."/>
            <person name="Vasconcellos A.T."/>
            <person name="Abreu F."/>
            <person name="Lins U."/>
        </authorList>
    </citation>
    <scope>NUCLEOTIDE SEQUENCE [LARGE SCALE GENOMIC DNA]</scope>
    <source>
        <strain evidence="1 2">IT-1</strain>
    </source>
</reference>
<proteinExistence type="predicted"/>
<keyword evidence="2" id="KW-1185">Reference proteome</keyword>
<organism evidence="1 2">
    <name type="scientific">Magnetofaba australis IT-1</name>
    <dbReference type="NCBI Taxonomy" id="1434232"/>
    <lineage>
        <taxon>Bacteria</taxon>
        <taxon>Pseudomonadati</taxon>
        <taxon>Pseudomonadota</taxon>
        <taxon>Magnetococcia</taxon>
        <taxon>Magnetococcales</taxon>
        <taxon>Magnetococcaceae</taxon>
        <taxon>Magnetofaba</taxon>
    </lineage>
</organism>
<name>A0A1Y2K0G0_9PROT</name>
<dbReference type="Proteomes" id="UP000194003">
    <property type="component" value="Unassembled WGS sequence"/>
</dbReference>
<dbReference type="STRING" id="1434232.MAIT1_00767"/>
<evidence type="ECO:0000313" key="1">
    <source>
        <dbReference type="EMBL" id="OSM00284.1"/>
    </source>
</evidence>
<sequence length="117" mass="13549">MVKMEIRWSRQSQGFHQATYPNRSHQLTVSLAWEESEGERVVEQVLPLGRVIVEESPGQEMKFLFGTDLAFWPDIQQKLDELGLEATRKEEILAQIAEVVPKPVAETTPRFRPRFDI</sequence>
<accession>A0A1Y2K0G0</accession>
<dbReference type="AlphaFoldDB" id="A0A1Y2K0G0"/>
<evidence type="ECO:0000313" key="2">
    <source>
        <dbReference type="Proteomes" id="UP000194003"/>
    </source>
</evidence>
<gene>
    <name evidence="1" type="ORF">MAIT1_00767</name>
</gene>
<dbReference type="EMBL" id="LVJN01000021">
    <property type="protein sequence ID" value="OSM00284.1"/>
    <property type="molecule type" value="Genomic_DNA"/>
</dbReference>
<comment type="caution">
    <text evidence="1">The sequence shown here is derived from an EMBL/GenBank/DDBJ whole genome shotgun (WGS) entry which is preliminary data.</text>
</comment>